<evidence type="ECO:0000313" key="2">
    <source>
        <dbReference type="Proteomes" id="UP000680067"/>
    </source>
</evidence>
<organism evidence="1 2">
    <name type="scientific">Undibacterium luofuense</name>
    <dbReference type="NCBI Taxonomy" id="2828733"/>
    <lineage>
        <taxon>Bacteria</taxon>
        <taxon>Pseudomonadati</taxon>
        <taxon>Pseudomonadota</taxon>
        <taxon>Betaproteobacteria</taxon>
        <taxon>Burkholderiales</taxon>
        <taxon>Oxalobacteraceae</taxon>
        <taxon>Undibacterium</taxon>
    </lineage>
</organism>
<dbReference type="EMBL" id="JAGSPN010000022">
    <property type="protein sequence ID" value="MBR7784226.1"/>
    <property type="molecule type" value="Genomic_DNA"/>
</dbReference>
<dbReference type="AlphaFoldDB" id="A0A941I7V4"/>
<accession>A0A941I7V4</accession>
<proteinExistence type="predicted"/>
<name>A0A941I7V4_9BURK</name>
<keyword evidence="2" id="KW-1185">Reference proteome</keyword>
<sequence length="575" mass="65253">MRLIISQFLRTLRERDEFDRLLPELLLEMGYVPIAKSQTGVRQHGVDLAAIGKSPVSGEDEMLLLVIKQGDLGRRDWDNGEPTSVRQSINELLDIYLTKFVAPEHSGLKKTIILATTGDLKQDVEINWTAFKESNAMNAGFDFWGADRISDLVERYLLNEAIFDLTDRSDLRKSLALAADPEYDFRDLNRLLLRQFGLTPDGKAENPDIKPKHLQKAFRRAHLAAQLCAHWAQEDGDSRQALWVNEQVLLWAWHRVQLMNSEDRPKLYHEIAAMWRSYYEAAARYFGVISPHLHIQDGMAGYGREGAEFAVVLFEHIGLIASIGLAYCLGLSNNEEAKSEAVASVAAVADGLCALIKNHAASASPRLDRHIIDITLALTFLVFAGRRDEAKNWVVEIAVRLDYCFKSRARFPISTDSLEDLVDFEVNPTDRKLAEKLMSTSWSLATVAAWCLILELDEYYALLSRGASDPYKNVCAQLWHPTSGWHTYWYFTGSLNLGESEAPYLLPPSPEEMRQRMNTFISLDKYDWVNSSPSVAVNTWAIDFIACRHFRIPVPASAWYRLMPTADHCRMNDPR</sequence>
<gene>
    <name evidence="1" type="ORF">KDM89_18960</name>
</gene>
<evidence type="ECO:0000313" key="1">
    <source>
        <dbReference type="EMBL" id="MBR7784226.1"/>
    </source>
</evidence>
<reference evidence="1" key="1">
    <citation type="submission" date="2021-04" db="EMBL/GenBank/DDBJ databases">
        <title>novel species isolated from subtropical streams in China.</title>
        <authorList>
            <person name="Lu H."/>
        </authorList>
    </citation>
    <scope>NUCLEOTIDE SEQUENCE</scope>
    <source>
        <strain evidence="1">LFS511W</strain>
    </source>
</reference>
<dbReference type="RefSeq" id="WP_212689493.1">
    <property type="nucleotide sequence ID" value="NZ_JAGSPN010000022.1"/>
</dbReference>
<comment type="caution">
    <text evidence="1">The sequence shown here is derived from an EMBL/GenBank/DDBJ whole genome shotgun (WGS) entry which is preliminary data.</text>
</comment>
<protein>
    <submittedName>
        <fullName evidence="1">Uncharacterized protein</fullName>
    </submittedName>
</protein>
<dbReference type="Proteomes" id="UP000680067">
    <property type="component" value="Unassembled WGS sequence"/>
</dbReference>